<dbReference type="Pfam" id="PF00440">
    <property type="entry name" value="TetR_N"/>
    <property type="match status" value="1"/>
</dbReference>
<feature type="region of interest" description="Disordered" evidence="3">
    <location>
        <begin position="1"/>
        <end position="27"/>
    </location>
</feature>
<dbReference type="EMBL" id="JYIK01000928">
    <property type="protein sequence ID" value="KWX08861.1"/>
    <property type="molecule type" value="Genomic_DNA"/>
</dbReference>
<feature type="non-terminal residue" evidence="5">
    <location>
        <position position="179"/>
    </location>
</feature>
<evidence type="ECO:0000256" key="3">
    <source>
        <dbReference type="SAM" id="MobiDB-lite"/>
    </source>
</evidence>
<feature type="domain" description="HTH tetR-type" evidence="4">
    <location>
        <begin position="28"/>
        <end position="87"/>
    </location>
</feature>
<dbReference type="InterPro" id="IPR050109">
    <property type="entry name" value="HTH-type_TetR-like_transc_reg"/>
</dbReference>
<dbReference type="InterPro" id="IPR045823">
    <property type="entry name" value="TetR_C_32"/>
</dbReference>
<organism evidence="5 6">
    <name type="scientific">Carbonactinospora thermoautotrophica</name>
    <dbReference type="NCBI Taxonomy" id="1469144"/>
    <lineage>
        <taxon>Bacteria</taxon>
        <taxon>Bacillati</taxon>
        <taxon>Actinomycetota</taxon>
        <taxon>Actinomycetes</taxon>
        <taxon>Kitasatosporales</taxon>
        <taxon>Carbonactinosporaceae</taxon>
        <taxon>Carbonactinospora</taxon>
    </lineage>
</organism>
<dbReference type="Proteomes" id="UP000070598">
    <property type="component" value="Unassembled WGS sequence"/>
</dbReference>
<accession>A0A132NFI3</accession>
<sequence>MNKSGQAGKPRGAPGEDGRRSRWRAHRETRRAAIVDAAIRAIRTRGADVSMEDIAVEAGVTKPILYRHFTDKADLYVAVGRRLAEELLARLAQELEHAREPREHIAAVIDTYLGAIEAEPELYRFLIRRSFADQPAEHDPVADYSTMIANRVARVIGDRLRERGLDSGCAEPWGHGLVG</sequence>
<reference evidence="6" key="1">
    <citation type="submission" date="2015-02" db="EMBL/GenBank/DDBJ databases">
        <title>Physiological reanalysis, assessment of diazotrophy, and genome sequences of multiple isolates of Streptomyces thermoautotrophicus.</title>
        <authorList>
            <person name="MacKellar D.C."/>
            <person name="Lieber L."/>
            <person name="Norman J."/>
            <person name="Bolger A."/>
            <person name="Tobin C."/>
            <person name="Murray J.W."/>
            <person name="Friesen M."/>
            <person name="Prell J."/>
        </authorList>
    </citation>
    <scope>NUCLEOTIDE SEQUENCE [LARGE SCALE GENOMIC DNA]</scope>
    <source>
        <strain evidence="6">UBT1</strain>
    </source>
</reference>
<dbReference type="PANTHER" id="PTHR30055">
    <property type="entry name" value="HTH-TYPE TRANSCRIPTIONAL REGULATOR RUTR"/>
    <property type="match status" value="1"/>
</dbReference>
<proteinExistence type="predicted"/>
<dbReference type="InterPro" id="IPR009057">
    <property type="entry name" value="Homeodomain-like_sf"/>
</dbReference>
<dbReference type="GO" id="GO:0000976">
    <property type="term" value="F:transcription cis-regulatory region binding"/>
    <property type="evidence" value="ECO:0007669"/>
    <property type="project" value="TreeGrafter"/>
</dbReference>
<feature type="DNA-binding region" description="H-T-H motif" evidence="2">
    <location>
        <begin position="50"/>
        <end position="69"/>
    </location>
</feature>
<dbReference type="PANTHER" id="PTHR30055:SF160">
    <property type="entry name" value="TRANSCRIPTIONAL REGULATORY PROTEIN (PROBABLY ASNC-FAMILY)-RELATED"/>
    <property type="match status" value="1"/>
</dbReference>
<dbReference type="AlphaFoldDB" id="A0A132NFI3"/>
<gene>
    <name evidence="5" type="ORF">TR74_12975</name>
</gene>
<dbReference type="PRINTS" id="PR00455">
    <property type="entry name" value="HTHTETR"/>
</dbReference>
<evidence type="ECO:0000256" key="1">
    <source>
        <dbReference type="ARBA" id="ARBA00023125"/>
    </source>
</evidence>
<dbReference type="Gene3D" id="1.10.357.10">
    <property type="entry name" value="Tetracycline Repressor, domain 2"/>
    <property type="match status" value="1"/>
</dbReference>
<name>A0A132NFI3_9ACTN</name>
<evidence type="ECO:0000313" key="6">
    <source>
        <dbReference type="Proteomes" id="UP000070598"/>
    </source>
</evidence>
<dbReference type="GO" id="GO:0003700">
    <property type="term" value="F:DNA-binding transcription factor activity"/>
    <property type="evidence" value="ECO:0007669"/>
    <property type="project" value="TreeGrafter"/>
</dbReference>
<keyword evidence="1 2" id="KW-0238">DNA-binding</keyword>
<protein>
    <submittedName>
        <fullName evidence="5">TetR family transcriptional regulator</fullName>
    </submittedName>
</protein>
<comment type="caution">
    <text evidence="5">The sequence shown here is derived from an EMBL/GenBank/DDBJ whole genome shotgun (WGS) entry which is preliminary data.</text>
</comment>
<dbReference type="SUPFAM" id="SSF46689">
    <property type="entry name" value="Homeodomain-like"/>
    <property type="match status" value="1"/>
</dbReference>
<evidence type="ECO:0000313" key="5">
    <source>
        <dbReference type="EMBL" id="KWX08861.1"/>
    </source>
</evidence>
<dbReference type="Pfam" id="PF19344">
    <property type="entry name" value="TetR_C_32"/>
    <property type="match status" value="1"/>
</dbReference>
<dbReference type="InterPro" id="IPR036271">
    <property type="entry name" value="Tet_transcr_reg_TetR-rel_C_sf"/>
</dbReference>
<dbReference type="RefSeq" id="WP_067420930.1">
    <property type="nucleotide sequence ID" value="NZ_JYIK01000928.1"/>
</dbReference>
<evidence type="ECO:0000256" key="2">
    <source>
        <dbReference type="PROSITE-ProRule" id="PRU00335"/>
    </source>
</evidence>
<evidence type="ECO:0000259" key="4">
    <source>
        <dbReference type="PROSITE" id="PS50977"/>
    </source>
</evidence>
<dbReference type="SUPFAM" id="SSF48498">
    <property type="entry name" value="Tetracyclin repressor-like, C-terminal domain"/>
    <property type="match status" value="1"/>
</dbReference>
<dbReference type="PROSITE" id="PS50977">
    <property type="entry name" value="HTH_TETR_2"/>
    <property type="match status" value="1"/>
</dbReference>
<dbReference type="InterPro" id="IPR001647">
    <property type="entry name" value="HTH_TetR"/>
</dbReference>